<gene>
    <name evidence="3" type="ORF">M1L60_20605</name>
</gene>
<feature type="transmembrane region" description="Helical" evidence="2">
    <location>
        <begin position="37"/>
        <end position="61"/>
    </location>
</feature>
<dbReference type="EMBL" id="JAMYJR010000021">
    <property type="protein sequence ID" value="MCO8273000.1"/>
    <property type="molecule type" value="Genomic_DNA"/>
</dbReference>
<feature type="region of interest" description="Disordered" evidence="1">
    <location>
        <begin position="857"/>
        <end position="959"/>
    </location>
</feature>
<organism evidence="3 4">
    <name type="scientific">Paractinoplanes aksuensis</name>
    <dbReference type="NCBI Taxonomy" id="2939490"/>
    <lineage>
        <taxon>Bacteria</taxon>
        <taxon>Bacillati</taxon>
        <taxon>Actinomycetota</taxon>
        <taxon>Actinomycetes</taxon>
        <taxon>Micromonosporales</taxon>
        <taxon>Micromonosporaceae</taxon>
        <taxon>Paractinoplanes</taxon>
    </lineage>
</organism>
<name>A0ABT1DQC0_9ACTN</name>
<protein>
    <submittedName>
        <fullName evidence="3">Uncharacterized protein</fullName>
    </submittedName>
</protein>
<feature type="region of interest" description="Disordered" evidence="1">
    <location>
        <begin position="641"/>
        <end position="684"/>
    </location>
</feature>
<feature type="region of interest" description="Disordered" evidence="1">
    <location>
        <begin position="400"/>
        <end position="431"/>
    </location>
</feature>
<keyword evidence="4" id="KW-1185">Reference proteome</keyword>
<accession>A0ABT1DQC0</accession>
<feature type="transmembrane region" description="Helical" evidence="2">
    <location>
        <begin position="73"/>
        <end position="92"/>
    </location>
</feature>
<feature type="region of interest" description="Disordered" evidence="1">
    <location>
        <begin position="188"/>
        <end position="290"/>
    </location>
</feature>
<evidence type="ECO:0000313" key="4">
    <source>
        <dbReference type="Proteomes" id="UP001523369"/>
    </source>
</evidence>
<evidence type="ECO:0000256" key="2">
    <source>
        <dbReference type="SAM" id="Phobius"/>
    </source>
</evidence>
<reference evidence="3 4" key="1">
    <citation type="submission" date="2022-06" db="EMBL/GenBank/DDBJ databases">
        <title>New Species of the Genus Actinoplanes, ActinopZanes ferrugineus.</title>
        <authorList>
            <person name="Ding P."/>
        </authorList>
    </citation>
    <scope>NUCLEOTIDE SEQUENCE [LARGE SCALE GENOMIC DNA]</scope>
    <source>
        <strain evidence="3 4">TRM88003</strain>
    </source>
</reference>
<feature type="compositionally biased region" description="Low complexity" evidence="1">
    <location>
        <begin position="215"/>
        <end position="238"/>
    </location>
</feature>
<feature type="non-terminal residue" evidence="3">
    <location>
        <position position="959"/>
    </location>
</feature>
<sequence>MRHFRSILYALVLAPAVWVLAGVGFTHDLTARGRDDFAVESVAGLLMLVLAGAAYAILLFAPISPAGPLVGGLAYLGISAWALAAPAAYAGVWPESVAKEGFDVSRPGFGLAALLAIPLICTALSARRWAGYEPPVLPLIGRLGRARGHVAMPPTAAVPRVTDTDPTMAMRLGVIAPSSNDTTAVVVGGRPYPDPDATTVLPPNAETAGLVSPNAATPAGVAAPDAAGTPDGVAAPDGTGASTGMAAPDEKTGENATTATDDRTAENAPVAVGSPADKSTARLETGRAVSTVQRETAVDDAELGGIGDGEAVAGDRDADAVLDVVVALAAEEPLKIGEVVDVAPEDEATIAVSTVRDERQTAVVVSWDEAATVAALFNGQASTRRAFVVGPPVELRAAELESADAGPTQVEEEPAKTSVDDLSSTAVKSGDEGVAAASVVVADGSESDSTPRPGAADDQPQLVAEPAIEQAEATDNGRTAKGATADEPADNGEATEAPIPEAADNSDTTKAPIPTEAHDNAETTELLAPVNSDMAEASTPVEAAGTTETLVPVETADHGQAGETPTPVEAVDGEMTEGSTPVEATDDSQAAEAATAVEVLDDAETTATLTPVEATDNSQTAGAAAPVETLDHEATEALSAVEATDTTTPDGEATETVNTADTTTPDDEATETLNTADTTTPDDEATETLSALDTTAPDGQETDAVSAVDAAGVGETADSGVAGFSDEDGDAEVRVDDDVAGEPVGGEPTASGEDVGRAGDELVAESVEEPASNVAGKEVGDDGVGDEVAGFVVGRATPVASTRGVPPELEETRSLEAPDPERTRAINLGELTTKLQITPANGEEVKAVNEPVRARATVAAPDTSGPDLSGAEITRSLTAPDPDRTRTIRVFAADDKDARETTDDGETTRSLSAPDPDRTQTIIVLSADAATHGQATHGQATHGQATHGQATHGQATHGQ</sequence>
<comment type="caution">
    <text evidence="3">The sequence shown here is derived from an EMBL/GenBank/DDBJ whole genome shotgun (WGS) entry which is preliminary data.</text>
</comment>
<feature type="region of interest" description="Disordered" evidence="1">
    <location>
        <begin position="556"/>
        <end position="591"/>
    </location>
</feature>
<feature type="region of interest" description="Disordered" evidence="1">
    <location>
        <begin position="442"/>
        <end position="461"/>
    </location>
</feature>
<evidence type="ECO:0000256" key="1">
    <source>
        <dbReference type="SAM" id="MobiDB-lite"/>
    </source>
</evidence>
<proteinExistence type="predicted"/>
<keyword evidence="2" id="KW-1133">Transmembrane helix</keyword>
<dbReference type="Proteomes" id="UP001523369">
    <property type="component" value="Unassembled WGS sequence"/>
</dbReference>
<feature type="compositionally biased region" description="Polar residues" evidence="1">
    <location>
        <begin position="933"/>
        <end position="959"/>
    </location>
</feature>
<evidence type="ECO:0000313" key="3">
    <source>
        <dbReference type="EMBL" id="MCO8273000.1"/>
    </source>
</evidence>
<feature type="transmembrane region" description="Helical" evidence="2">
    <location>
        <begin position="7"/>
        <end position="25"/>
    </location>
</feature>
<feature type="compositionally biased region" description="Basic and acidic residues" evidence="1">
    <location>
        <begin position="881"/>
        <end position="902"/>
    </location>
</feature>
<feature type="compositionally biased region" description="Low complexity" evidence="1">
    <location>
        <begin position="654"/>
        <end position="663"/>
    </location>
</feature>
<feature type="region of interest" description="Disordered" evidence="1">
    <location>
        <begin position="470"/>
        <end position="521"/>
    </location>
</feature>
<keyword evidence="2" id="KW-0472">Membrane</keyword>
<keyword evidence="2" id="KW-0812">Transmembrane</keyword>